<proteinExistence type="predicted"/>
<reference evidence="3" key="1">
    <citation type="journal article" date="2019" name="Int. J. Syst. Evol. Microbiol.">
        <title>The Global Catalogue of Microorganisms (GCM) 10K type strain sequencing project: providing services to taxonomists for standard genome sequencing and annotation.</title>
        <authorList>
            <consortium name="The Broad Institute Genomics Platform"/>
            <consortium name="The Broad Institute Genome Sequencing Center for Infectious Disease"/>
            <person name="Wu L."/>
            <person name="Ma J."/>
        </authorList>
    </citation>
    <scope>NUCLEOTIDE SEQUENCE [LARGE SCALE GENOMIC DNA]</scope>
    <source>
        <strain evidence="3">JCM 9687</strain>
    </source>
</reference>
<accession>A0ABP6S078</accession>
<keyword evidence="1" id="KW-1133">Transmembrane helix</keyword>
<name>A0ABP6S078_9PSEU</name>
<dbReference type="Proteomes" id="UP001500483">
    <property type="component" value="Unassembled WGS sequence"/>
</dbReference>
<comment type="caution">
    <text evidence="2">The sequence shown here is derived from an EMBL/GenBank/DDBJ whole genome shotgun (WGS) entry which is preliminary data.</text>
</comment>
<organism evidence="2 3">
    <name type="scientific">Saccharopolyspora gregorii</name>
    <dbReference type="NCBI Taxonomy" id="33914"/>
    <lineage>
        <taxon>Bacteria</taxon>
        <taxon>Bacillati</taxon>
        <taxon>Actinomycetota</taxon>
        <taxon>Actinomycetes</taxon>
        <taxon>Pseudonocardiales</taxon>
        <taxon>Pseudonocardiaceae</taxon>
        <taxon>Saccharopolyspora</taxon>
    </lineage>
</organism>
<gene>
    <name evidence="2" type="ORF">GCM10020366_61810</name>
</gene>
<evidence type="ECO:0000313" key="3">
    <source>
        <dbReference type="Proteomes" id="UP001500483"/>
    </source>
</evidence>
<dbReference type="EMBL" id="BAAAYK010000038">
    <property type="protein sequence ID" value="GAA3364736.1"/>
    <property type="molecule type" value="Genomic_DNA"/>
</dbReference>
<feature type="transmembrane region" description="Helical" evidence="1">
    <location>
        <begin position="29"/>
        <end position="47"/>
    </location>
</feature>
<protein>
    <submittedName>
        <fullName evidence="2">Uncharacterized protein</fullName>
    </submittedName>
</protein>
<sequence length="61" mass="6540">MVWKVIGGLLLLWLVVSVAGIVLKGLFWLAVLGGVLFVATAVIGYASDRKKLGETKRLGSR</sequence>
<evidence type="ECO:0000256" key="1">
    <source>
        <dbReference type="SAM" id="Phobius"/>
    </source>
</evidence>
<keyword evidence="1" id="KW-0472">Membrane</keyword>
<evidence type="ECO:0000313" key="2">
    <source>
        <dbReference type="EMBL" id="GAA3364736.1"/>
    </source>
</evidence>
<dbReference type="RefSeq" id="WP_258344174.1">
    <property type="nucleotide sequence ID" value="NZ_BAAAYK010000038.1"/>
</dbReference>
<keyword evidence="3" id="KW-1185">Reference proteome</keyword>
<keyword evidence="1" id="KW-0812">Transmembrane</keyword>